<keyword evidence="2" id="KW-0813">Transport</keyword>
<comment type="caution">
    <text evidence="14">The sequence shown here is derived from an EMBL/GenBank/DDBJ whole genome shotgun (WGS) entry which is preliminary data.</text>
</comment>
<dbReference type="InterPro" id="IPR041647">
    <property type="entry name" value="IRK_C"/>
</dbReference>
<keyword evidence="9 11" id="KW-0472">Membrane</keyword>
<evidence type="ECO:0000256" key="8">
    <source>
        <dbReference type="ARBA" id="ARBA00023065"/>
    </source>
</evidence>
<dbReference type="GO" id="GO:0034765">
    <property type="term" value="P:regulation of monoatomic ion transmembrane transport"/>
    <property type="evidence" value="ECO:0007669"/>
    <property type="project" value="TreeGrafter"/>
</dbReference>
<dbReference type="RefSeq" id="WP_160364442.1">
    <property type="nucleotide sequence ID" value="NZ_JACEIB010000027.1"/>
</dbReference>
<evidence type="ECO:0000256" key="9">
    <source>
        <dbReference type="ARBA" id="ARBA00023136"/>
    </source>
</evidence>
<keyword evidence="7 11" id="KW-1133">Transmembrane helix</keyword>
<keyword evidence="4 11" id="KW-0812">Transmembrane</keyword>
<keyword evidence="5" id="KW-0851">Voltage-gated channel</keyword>
<dbReference type="Pfam" id="PF07885">
    <property type="entry name" value="Ion_trans_2"/>
    <property type="match status" value="1"/>
</dbReference>
<keyword evidence="6" id="KW-0630">Potassium</keyword>
<organism evidence="14 15">
    <name type="scientific">Sphingomonas chungangi</name>
    <dbReference type="NCBI Taxonomy" id="2683589"/>
    <lineage>
        <taxon>Bacteria</taxon>
        <taxon>Pseudomonadati</taxon>
        <taxon>Pseudomonadota</taxon>
        <taxon>Alphaproteobacteria</taxon>
        <taxon>Sphingomonadales</taxon>
        <taxon>Sphingomonadaceae</taxon>
        <taxon>Sphingomonas</taxon>
    </lineage>
</organism>
<dbReference type="InterPro" id="IPR016449">
    <property type="entry name" value="K_chnl_inward-rec_Kir"/>
</dbReference>
<evidence type="ECO:0000313" key="15">
    <source>
        <dbReference type="Proteomes" id="UP000570166"/>
    </source>
</evidence>
<evidence type="ECO:0000256" key="7">
    <source>
        <dbReference type="ARBA" id="ARBA00022989"/>
    </source>
</evidence>
<feature type="transmembrane region" description="Helical" evidence="11">
    <location>
        <begin position="103"/>
        <end position="128"/>
    </location>
</feature>
<dbReference type="Pfam" id="PF17655">
    <property type="entry name" value="IRK_C"/>
    <property type="match status" value="1"/>
</dbReference>
<dbReference type="GO" id="GO:0005886">
    <property type="term" value="C:plasma membrane"/>
    <property type="evidence" value="ECO:0007669"/>
    <property type="project" value="TreeGrafter"/>
</dbReference>
<dbReference type="SUPFAM" id="SSF81296">
    <property type="entry name" value="E set domains"/>
    <property type="match status" value="1"/>
</dbReference>
<dbReference type="PANTHER" id="PTHR11767">
    <property type="entry name" value="INWARD RECTIFIER POTASSIUM CHANNEL"/>
    <property type="match status" value="1"/>
</dbReference>
<dbReference type="EMBL" id="JACEIB010000027">
    <property type="protein sequence ID" value="MBA2936612.1"/>
    <property type="molecule type" value="Genomic_DNA"/>
</dbReference>
<keyword evidence="3" id="KW-0633">Potassium transport</keyword>
<dbReference type="Gene3D" id="1.10.287.70">
    <property type="match status" value="1"/>
</dbReference>
<dbReference type="GO" id="GO:1990573">
    <property type="term" value="P:potassium ion import across plasma membrane"/>
    <property type="evidence" value="ECO:0007669"/>
    <property type="project" value="TreeGrafter"/>
</dbReference>
<evidence type="ECO:0000256" key="11">
    <source>
        <dbReference type="SAM" id="Phobius"/>
    </source>
</evidence>
<sequence>MPRRPRRHMLDLGGFRAVKIGRPSAASDLYYATMEMSWPAFIGLVAVFFVLINLAFGILYAALPGALINAAPGSIADGFFFSVETLGTVGYGNMAPATHLGHFIAAIEILLGLFFSATMTGLIFARFARPRTSFVFSRIAVIGRRENRSVLMVRVASTRLRPIADVSAQMSWLEKVTLTDGRSYRQLVELPLVRSHNPSMAFAWTLVHEIEDGSPMLETLRGDGEFRLTVTVSGTDTLLASQALGGESYPREAVLIDHEFADMMDDSRDLLEFDLTKLHDAHPRAGSVTIPVP</sequence>
<reference evidence="14 15" key="1">
    <citation type="submission" date="2020-07" db="EMBL/GenBank/DDBJ databases">
        <authorList>
            <person name="Sun Q."/>
        </authorList>
    </citation>
    <scope>NUCLEOTIDE SEQUENCE [LARGE SCALE GENOMIC DNA]</scope>
    <source>
        <strain evidence="14 15">CGMCC 1.13654</strain>
    </source>
</reference>
<evidence type="ECO:0000256" key="1">
    <source>
        <dbReference type="ARBA" id="ARBA00004141"/>
    </source>
</evidence>
<dbReference type="GO" id="GO:0034702">
    <property type="term" value="C:monoatomic ion channel complex"/>
    <property type="evidence" value="ECO:0007669"/>
    <property type="project" value="UniProtKB-KW"/>
</dbReference>
<dbReference type="Gene3D" id="2.60.40.1400">
    <property type="entry name" value="G protein-activated inward rectifier potassium channel 1"/>
    <property type="match status" value="1"/>
</dbReference>
<dbReference type="InterPro" id="IPR013518">
    <property type="entry name" value="K_chnl_inward-rec_Kir_cyto"/>
</dbReference>
<keyword evidence="10 14" id="KW-0407">Ion channel</keyword>
<evidence type="ECO:0000256" key="4">
    <source>
        <dbReference type="ARBA" id="ARBA00022692"/>
    </source>
</evidence>
<feature type="domain" description="Inward rectifier potassium channel C-terminal" evidence="13">
    <location>
        <begin position="135"/>
        <end position="279"/>
    </location>
</feature>
<evidence type="ECO:0000256" key="2">
    <source>
        <dbReference type="ARBA" id="ARBA00022448"/>
    </source>
</evidence>
<dbReference type="Proteomes" id="UP000570166">
    <property type="component" value="Unassembled WGS sequence"/>
</dbReference>
<evidence type="ECO:0000256" key="6">
    <source>
        <dbReference type="ARBA" id="ARBA00022958"/>
    </source>
</evidence>
<name>A0A838LCL0_9SPHN</name>
<dbReference type="PANTHER" id="PTHR11767:SF102">
    <property type="entry name" value="INWARDLY RECTIFYING POTASSIUM CHANNEL 1, ISOFORM F"/>
    <property type="match status" value="1"/>
</dbReference>
<comment type="subcellular location">
    <subcellularLocation>
        <location evidence="1">Membrane</location>
        <topology evidence="1">Multi-pass membrane protein</topology>
    </subcellularLocation>
</comment>
<dbReference type="InterPro" id="IPR014756">
    <property type="entry name" value="Ig_E-set"/>
</dbReference>
<protein>
    <submittedName>
        <fullName evidence="14">Potassium channel protein</fullName>
    </submittedName>
</protein>
<dbReference type="GO" id="GO:0005242">
    <property type="term" value="F:inward rectifier potassium channel activity"/>
    <property type="evidence" value="ECO:0007669"/>
    <property type="project" value="InterPro"/>
</dbReference>
<feature type="transmembrane region" description="Helical" evidence="11">
    <location>
        <begin position="40"/>
        <end position="63"/>
    </location>
</feature>
<dbReference type="SUPFAM" id="SSF81324">
    <property type="entry name" value="Voltage-gated potassium channels"/>
    <property type="match status" value="1"/>
</dbReference>
<accession>A0A838LCL0</accession>
<evidence type="ECO:0000256" key="5">
    <source>
        <dbReference type="ARBA" id="ARBA00022882"/>
    </source>
</evidence>
<keyword evidence="8" id="KW-0406">Ion transport</keyword>
<evidence type="ECO:0000259" key="13">
    <source>
        <dbReference type="Pfam" id="PF17655"/>
    </source>
</evidence>
<dbReference type="AlphaFoldDB" id="A0A838LCL0"/>
<evidence type="ECO:0000313" key="14">
    <source>
        <dbReference type="EMBL" id="MBA2936612.1"/>
    </source>
</evidence>
<dbReference type="InterPro" id="IPR013099">
    <property type="entry name" value="K_chnl_dom"/>
</dbReference>
<feature type="domain" description="Potassium channel" evidence="12">
    <location>
        <begin position="54"/>
        <end position="126"/>
    </location>
</feature>
<keyword evidence="15" id="KW-1185">Reference proteome</keyword>
<proteinExistence type="predicted"/>
<gene>
    <name evidence="14" type="ORF">HZF05_21240</name>
</gene>
<evidence type="ECO:0000259" key="12">
    <source>
        <dbReference type="Pfam" id="PF07885"/>
    </source>
</evidence>
<evidence type="ECO:0000256" key="10">
    <source>
        <dbReference type="ARBA" id="ARBA00023303"/>
    </source>
</evidence>
<evidence type="ECO:0000256" key="3">
    <source>
        <dbReference type="ARBA" id="ARBA00022538"/>
    </source>
</evidence>